<accession>A0AAG5DWI7</accession>
<evidence type="ECO:0000256" key="1">
    <source>
        <dbReference type="SAM" id="MobiDB-lite"/>
    </source>
</evidence>
<dbReference type="AlphaFoldDB" id="A0AAG5DWI7"/>
<reference evidence="2" key="1">
    <citation type="submission" date="2024-04" db="UniProtKB">
        <authorList>
            <consortium name="EnsemblMetazoa"/>
        </authorList>
    </citation>
    <scope>IDENTIFICATION</scope>
    <source>
        <strain evidence="2">EBRO</strain>
    </source>
</reference>
<evidence type="ECO:0000313" key="3">
    <source>
        <dbReference type="Proteomes" id="UP000075880"/>
    </source>
</evidence>
<keyword evidence="3" id="KW-1185">Reference proteome</keyword>
<name>A0AAG5DWI7_ANOAO</name>
<dbReference type="EnsemblMetazoa" id="ENSAATROPT017551">
    <property type="protein sequence ID" value="ENSAATROPP015506"/>
    <property type="gene ID" value="ENSAATROPG014346"/>
</dbReference>
<proteinExistence type="predicted"/>
<dbReference type="Proteomes" id="UP000075880">
    <property type="component" value="Unassembled WGS sequence"/>
</dbReference>
<sequence length="54" mass="5987">THCELNQPAKTNCGIPDDTRRAEEPFDSGQRSFLPDGMRLGGMIIPQYPPAFLP</sequence>
<evidence type="ECO:0000313" key="2">
    <source>
        <dbReference type="EnsemblMetazoa" id="ENSAATROPP015506"/>
    </source>
</evidence>
<feature type="region of interest" description="Disordered" evidence="1">
    <location>
        <begin position="1"/>
        <end position="38"/>
    </location>
</feature>
<protein>
    <submittedName>
        <fullName evidence="2">Uncharacterized protein</fullName>
    </submittedName>
</protein>
<organism evidence="2 3">
    <name type="scientific">Anopheles atroparvus</name>
    <name type="common">European mosquito</name>
    <dbReference type="NCBI Taxonomy" id="41427"/>
    <lineage>
        <taxon>Eukaryota</taxon>
        <taxon>Metazoa</taxon>
        <taxon>Ecdysozoa</taxon>
        <taxon>Arthropoda</taxon>
        <taxon>Hexapoda</taxon>
        <taxon>Insecta</taxon>
        <taxon>Pterygota</taxon>
        <taxon>Neoptera</taxon>
        <taxon>Endopterygota</taxon>
        <taxon>Diptera</taxon>
        <taxon>Nematocera</taxon>
        <taxon>Culicoidea</taxon>
        <taxon>Culicidae</taxon>
        <taxon>Anophelinae</taxon>
        <taxon>Anopheles</taxon>
    </lineage>
</organism>